<dbReference type="InParanoid" id="A0A218YTW9"/>
<dbReference type="InterPro" id="IPR013901">
    <property type="entry name" value="Anthrone_oxy"/>
</dbReference>
<proteinExistence type="predicted"/>
<sequence length="232" mass="26036">MLSFKLSDYPTGQEKAALRHMLGFLEGDDKKNVLNFTYSFWQAIFLKKTEFTVGSCKSCTMAQANHMMRRIIKQGADSDWNTLAKAWVQCLRDEGFYYNFSSIKSEIEEDEGVSFICEPKVEAVIKDESEDVPEVKQEVMTPPAALAPLLLRPQQWQVFYDLGKLISPPVSAFSAFCWGRNAWTAKGTKITRVYAAASGLTLGVVMWTVLAMMPTNNELMKMAKVAKEDAGS</sequence>
<evidence type="ECO:0000313" key="2">
    <source>
        <dbReference type="EMBL" id="OWO97799.1"/>
    </source>
</evidence>
<protein>
    <submittedName>
        <fullName evidence="2">Uncharacterized protein</fullName>
    </submittedName>
</protein>
<dbReference type="AlphaFoldDB" id="A0A218YTW9"/>
<comment type="caution">
    <text evidence="2">The sequence shown here is derived from an EMBL/GenBank/DDBJ whole genome shotgun (WGS) entry which is preliminary data.</text>
</comment>
<keyword evidence="3" id="KW-1185">Reference proteome</keyword>
<dbReference type="EMBL" id="MZNU01000425">
    <property type="protein sequence ID" value="OWO97799.1"/>
    <property type="molecule type" value="Genomic_DNA"/>
</dbReference>
<accession>A0A218YTW9</accession>
<evidence type="ECO:0000313" key="3">
    <source>
        <dbReference type="Proteomes" id="UP000242519"/>
    </source>
</evidence>
<dbReference type="Proteomes" id="UP000242519">
    <property type="component" value="Unassembled WGS sequence"/>
</dbReference>
<feature type="transmembrane region" description="Helical" evidence="1">
    <location>
        <begin position="193"/>
        <end position="213"/>
    </location>
</feature>
<gene>
    <name evidence="2" type="ORF">B2J93_8910</name>
</gene>
<organism evidence="2 3">
    <name type="scientific">Diplocarpon coronariae</name>
    <dbReference type="NCBI Taxonomy" id="2795749"/>
    <lineage>
        <taxon>Eukaryota</taxon>
        <taxon>Fungi</taxon>
        <taxon>Dikarya</taxon>
        <taxon>Ascomycota</taxon>
        <taxon>Pezizomycotina</taxon>
        <taxon>Leotiomycetes</taxon>
        <taxon>Helotiales</taxon>
        <taxon>Drepanopezizaceae</taxon>
        <taxon>Diplocarpon</taxon>
    </lineage>
</organism>
<evidence type="ECO:0000256" key="1">
    <source>
        <dbReference type="SAM" id="Phobius"/>
    </source>
</evidence>
<name>A0A218YTW9_9HELO</name>
<reference evidence="2 3" key="1">
    <citation type="submission" date="2017-04" db="EMBL/GenBank/DDBJ databases">
        <title>Draft genome sequence of Marssonina coronaria NL1: causal agent of apple blotch.</title>
        <authorList>
            <person name="Cheng Q."/>
        </authorList>
    </citation>
    <scope>NUCLEOTIDE SEQUENCE [LARGE SCALE GENOMIC DNA]</scope>
    <source>
        <strain evidence="2 3">NL1</strain>
    </source>
</reference>
<keyword evidence="1" id="KW-0812">Transmembrane</keyword>
<dbReference type="OrthoDB" id="5954308at2759"/>
<dbReference type="Pfam" id="PF08592">
    <property type="entry name" value="Anthrone_oxy"/>
    <property type="match status" value="1"/>
</dbReference>
<keyword evidence="1" id="KW-0472">Membrane</keyword>
<keyword evidence="1" id="KW-1133">Transmembrane helix</keyword>